<dbReference type="SUPFAM" id="SSF52954">
    <property type="entry name" value="Class II aaRS ABD-related"/>
    <property type="match status" value="1"/>
</dbReference>
<evidence type="ECO:0000313" key="12">
    <source>
        <dbReference type="EMBL" id="MXY94724.1"/>
    </source>
</evidence>
<dbReference type="GO" id="GO:0002161">
    <property type="term" value="F:aminoacyl-tRNA deacylase activity"/>
    <property type="evidence" value="ECO:0007669"/>
    <property type="project" value="InterPro"/>
</dbReference>
<dbReference type="GO" id="GO:0005829">
    <property type="term" value="C:cytosol"/>
    <property type="evidence" value="ECO:0007669"/>
    <property type="project" value="TreeGrafter"/>
</dbReference>
<dbReference type="InterPro" id="IPR002316">
    <property type="entry name" value="Pro-tRNA-ligase_IIa"/>
</dbReference>
<evidence type="ECO:0000256" key="2">
    <source>
        <dbReference type="ARBA" id="ARBA00011738"/>
    </source>
</evidence>
<dbReference type="Gene3D" id="3.90.960.10">
    <property type="entry name" value="YbaK/aminoacyl-tRNA synthetase-associated domain"/>
    <property type="match status" value="1"/>
</dbReference>
<dbReference type="InterPro" id="IPR023717">
    <property type="entry name" value="Pro-tRNA-Synthase_IIa_type1"/>
</dbReference>
<dbReference type="InterPro" id="IPR036754">
    <property type="entry name" value="YbaK/aa-tRNA-synt-asso_dom_sf"/>
</dbReference>
<comment type="catalytic activity">
    <reaction evidence="9 10">
        <text>tRNA(Pro) + L-proline + ATP = L-prolyl-tRNA(Pro) + AMP + diphosphate</text>
        <dbReference type="Rhea" id="RHEA:14305"/>
        <dbReference type="Rhea" id="RHEA-COMP:9700"/>
        <dbReference type="Rhea" id="RHEA-COMP:9702"/>
        <dbReference type="ChEBI" id="CHEBI:30616"/>
        <dbReference type="ChEBI" id="CHEBI:33019"/>
        <dbReference type="ChEBI" id="CHEBI:60039"/>
        <dbReference type="ChEBI" id="CHEBI:78442"/>
        <dbReference type="ChEBI" id="CHEBI:78532"/>
        <dbReference type="ChEBI" id="CHEBI:456215"/>
        <dbReference type="EC" id="6.1.1.15"/>
    </reaction>
</comment>
<evidence type="ECO:0000256" key="1">
    <source>
        <dbReference type="ARBA" id="ARBA00004496"/>
    </source>
</evidence>
<gene>
    <name evidence="10" type="primary">proS</name>
    <name evidence="12" type="ORF">F4Y42_14900</name>
</gene>
<protein>
    <recommendedName>
        <fullName evidence="10">Proline--tRNA ligase</fullName>
        <ecNumber evidence="10">6.1.1.15</ecNumber>
    </recommendedName>
    <alternativeName>
        <fullName evidence="10">Prolyl-tRNA synthetase</fullName>
        <shortName evidence="10">ProRS</shortName>
    </alternativeName>
</protein>
<dbReference type="InterPro" id="IPR006195">
    <property type="entry name" value="aa-tRNA-synth_II"/>
</dbReference>
<dbReference type="CDD" id="cd00861">
    <property type="entry name" value="ProRS_anticodon_short"/>
    <property type="match status" value="1"/>
</dbReference>
<sequence length="594" mass="65839">MRMTKLFFQTLREAPADADVRSHQLMVRAGLVRQVGAGIFEYLPLGLRVKKKIETIMREEMDAIDGQEIVMPVVQPASLWKRTGRWYEIGDDLARLTDRAGRELVLAMTHEEVITELAGGVISSYRQLPVMLYQIQTKFRDEPRPRGGLIRVREFTMKDGYSFHPDISSLDEYYPLVYQAYFNIFGRAGLDVIAVESDTGMMGGTMAHEFMALTEVGEDTLLLCDACGYKANRQVATFVKADVDDQSEEEPLPLEEVSTPGVDTIAALARFLEIPESRTAKALFLVATVEEEGEEREQFVFVVVRGDMELNETKLTNALKARQLRPAQPEEIRAIGAEPGYGSPVGIRRDDVVLVVDDLIPGSTNLVAGANREGWHLWNVNCDRDFRPDIIVDVVAAADGHPCPICQAPLRSVRGVEVGNIFKLGTKYSEAMDATFLDEDGGSVPMVMGCYGIGSGRLIASAIETNFDDNGIIWPITIAPHQLYLVSLATRRTPEVTEAAEQVYCQLHEAGVEVLYDDRDERAGVKFNDADLLGIPIRLTVGARGVKNGVAELKLRNGDEVRELPLDDIVNQIQLIVDSETEAVLARVITEPLQ</sequence>
<evidence type="ECO:0000256" key="4">
    <source>
        <dbReference type="ARBA" id="ARBA00022598"/>
    </source>
</evidence>
<feature type="domain" description="Aminoacyl-transfer RNA synthetases class-II family profile" evidence="11">
    <location>
        <begin position="33"/>
        <end position="475"/>
    </location>
</feature>
<dbReference type="InterPro" id="IPR044140">
    <property type="entry name" value="ProRS_anticodon_short"/>
</dbReference>
<evidence type="ECO:0000256" key="5">
    <source>
        <dbReference type="ARBA" id="ARBA00022741"/>
    </source>
</evidence>
<dbReference type="InterPro" id="IPR050062">
    <property type="entry name" value="Pro-tRNA_synthetase"/>
</dbReference>
<dbReference type="Pfam" id="PF00587">
    <property type="entry name" value="tRNA-synt_2b"/>
    <property type="match status" value="1"/>
</dbReference>
<comment type="similarity">
    <text evidence="10">Belongs to the class-II aminoacyl-tRNA synthetase family. ProS type 1 subfamily.</text>
</comment>
<dbReference type="SUPFAM" id="SSF55681">
    <property type="entry name" value="Class II aaRS and biotin synthetases"/>
    <property type="match status" value="1"/>
</dbReference>
<dbReference type="PRINTS" id="PR01046">
    <property type="entry name" value="TRNASYNTHPRO"/>
</dbReference>
<evidence type="ECO:0000256" key="9">
    <source>
        <dbReference type="ARBA" id="ARBA00047671"/>
    </source>
</evidence>
<keyword evidence="4 10" id="KW-0436">Ligase</keyword>
<evidence type="ECO:0000256" key="3">
    <source>
        <dbReference type="ARBA" id="ARBA00022490"/>
    </source>
</evidence>
<dbReference type="CDD" id="cd00779">
    <property type="entry name" value="ProRS_core_prok"/>
    <property type="match status" value="1"/>
</dbReference>
<keyword evidence="6 10" id="KW-0067">ATP-binding</keyword>
<dbReference type="Gene3D" id="3.40.50.800">
    <property type="entry name" value="Anticodon-binding domain"/>
    <property type="match status" value="1"/>
</dbReference>
<dbReference type="Gene3D" id="3.30.930.10">
    <property type="entry name" value="Bira Bifunctional Protein, Domain 2"/>
    <property type="match status" value="2"/>
</dbReference>
<keyword evidence="7 10" id="KW-0648">Protein biosynthesis</keyword>
<dbReference type="InterPro" id="IPR007214">
    <property type="entry name" value="YbaK/aa-tRNA-synth-assoc-dom"/>
</dbReference>
<dbReference type="InterPro" id="IPR004154">
    <property type="entry name" value="Anticodon-bd"/>
</dbReference>
<dbReference type="InterPro" id="IPR036621">
    <property type="entry name" value="Anticodon-bd_dom_sf"/>
</dbReference>
<name>A0A6B0YUD2_9CHLR</name>
<dbReference type="CDD" id="cd04334">
    <property type="entry name" value="ProRS-INS"/>
    <property type="match status" value="1"/>
</dbReference>
<keyword evidence="3 10" id="KW-0963">Cytoplasm</keyword>
<dbReference type="NCBIfam" id="NF006625">
    <property type="entry name" value="PRK09194.1"/>
    <property type="match status" value="1"/>
</dbReference>
<dbReference type="GO" id="GO:0004827">
    <property type="term" value="F:proline-tRNA ligase activity"/>
    <property type="evidence" value="ECO:0007669"/>
    <property type="project" value="UniProtKB-UniRule"/>
</dbReference>
<keyword evidence="8 10" id="KW-0030">Aminoacyl-tRNA synthetase</keyword>
<dbReference type="InterPro" id="IPR045864">
    <property type="entry name" value="aa-tRNA-synth_II/BPL/LPL"/>
</dbReference>
<dbReference type="AlphaFoldDB" id="A0A6B0YUD2"/>
<dbReference type="InterPro" id="IPR002314">
    <property type="entry name" value="aa-tRNA-synt_IIb"/>
</dbReference>
<evidence type="ECO:0000256" key="10">
    <source>
        <dbReference type="HAMAP-Rule" id="MF_01569"/>
    </source>
</evidence>
<dbReference type="EC" id="6.1.1.15" evidence="10"/>
<dbReference type="SUPFAM" id="SSF55826">
    <property type="entry name" value="YbaK/ProRS associated domain"/>
    <property type="match status" value="1"/>
</dbReference>
<dbReference type="EMBL" id="VXRG01000122">
    <property type="protein sequence ID" value="MXY94724.1"/>
    <property type="molecule type" value="Genomic_DNA"/>
</dbReference>
<evidence type="ECO:0000256" key="6">
    <source>
        <dbReference type="ARBA" id="ARBA00022840"/>
    </source>
</evidence>
<comment type="domain">
    <text evidence="10">Consists of three domains: the N-terminal catalytic domain, the editing domain and the C-terminal anticodon-binding domain.</text>
</comment>
<comment type="subcellular location">
    <subcellularLocation>
        <location evidence="1 10">Cytoplasm</location>
    </subcellularLocation>
</comment>
<dbReference type="InterPro" id="IPR004500">
    <property type="entry name" value="Pro-tRNA-synth_IIa_bac-type"/>
</dbReference>
<dbReference type="HAMAP" id="MF_01569">
    <property type="entry name" value="Pro_tRNA_synth_type1"/>
    <property type="match status" value="1"/>
</dbReference>
<evidence type="ECO:0000256" key="8">
    <source>
        <dbReference type="ARBA" id="ARBA00023146"/>
    </source>
</evidence>
<dbReference type="PANTHER" id="PTHR42753">
    <property type="entry name" value="MITOCHONDRIAL RIBOSOME PROTEIN L39/PROLYL-TRNA LIGASE FAMILY MEMBER"/>
    <property type="match status" value="1"/>
</dbReference>
<dbReference type="PANTHER" id="PTHR42753:SF2">
    <property type="entry name" value="PROLINE--TRNA LIGASE"/>
    <property type="match status" value="1"/>
</dbReference>
<dbReference type="GO" id="GO:0006433">
    <property type="term" value="P:prolyl-tRNA aminoacylation"/>
    <property type="evidence" value="ECO:0007669"/>
    <property type="project" value="UniProtKB-UniRule"/>
</dbReference>
<accession>A0A6B0YUD2</accession>
<dbReference type="NCBIfam" id="TIGR00409">
    <property type="entry name" value="proS_fam_II"/>
    <property type="match status" value="1"/>
</dbReference>
<dbReference type="Pfam" id="PF03129">
    <property type="entry name" value="HGTP_anticodon"/>
    <property type="match status" value="1"/>
</dbReference>
<reference evidence="12" key="1">
    <citation type="submission" date="2019-09" db="EMBL/GenBank/DDBJ databases">
        <title>Characterisation of the sponge microbiome using genome-centric metagenomics.</title>
        <authorList>
            <person name="Engelberts J.P."/>
            <person name="Robbins S.J."/>
            <person name="De Goeij J.M."/>
            <person name="Aranda M."/>
            <person name="Bell S.C."/>
            <person name="Webster N.S."/>
        </authorList>
    </citation>
    <scope>NUCLEOTIDE SEQUENCE</scope>
    <source>
        <strain evidence="12">SB0664_bin_27</strain>
    </source>
</reference>
<dbReference type="GO" id="GO:0005524">
    <property type="term" value="F:ATP binding"/>
    <property type="evidence" value="ECO:0007669"/>
    <property type="project" value="UniProtKB-UniRule"/>
</dbReference>
<evidence type="ECO:0000256" key="7">
    <source>
        <dbReference type="ARBA" id="ARBA00022917"/>
    </source>
</evidence>
<dbReference type="PROSITE" id="PS50862">
    <property type="entry name" value="AA_TRNA_LIGASE_II"/>
    <property type="match status" value="1"/>
</dbReference>
<keyword evidence="5 10" id="KW-0547">Nucleotide-binding</keyword>
<dbReference type="Pfam" id="PF04073">
    <property type="entry name" value="tRNA_edit"/>
    <property type="match status" value="1"/>
</dbReference>
<comment type="subunit">
    <text evidence="2 10">Homodimer.</text>
</comment>
<organism evidence="12">
    <name type="scientific">Caldilineaceae bacterium SB0664_bin_27</name>
    <dbReference type="NCBI Taxonomy" id="2605260"/>
    <lineage>
        <taxon>Bacteria</taxon>
        <taxon>Bacillati</taxon>
        <taxon>Chloroflexota</taxon>
        <taxon>Caldilineae</taxon>
        <taxon>Caldilineales</taxon>
        <taxon>Caldilineaceae</taxon>
    </lineage>
</organism>
<dbReference type="InterPro" id="IPR033730">
    <property type="entry name" value="ProRS_core_prok"/>
</dbReference>
<evidence type="ECO:0000259" key="11">
    <source>
        <dbReference type="PROSITE" id="PS50862"/>
    </source>
</evidence>
<comment type="caution">
    <text evidence="12">The sequence shown here is derived from an EMBL/GenBank/DDBJ whole genome shotgun (WGS) entry which is preliminary data.</text>
</comment>
<proteinExistence type="inferred from homology"/>
<comment type="function">
    <text evidence="10">Catalyzes the attachment of proline to tRNA(Pro) in a two-step reaction: proline is first activated by ATP to form Pro-AMP and then transferred to the acceptor end of tRNA(Pro). As ProRS can inadvertently accommodate and process non-cognate amino acids such as alanine and cysteine, to avoid such errors it has two additional distinct editing activities against alanine. One activity is designated as 'pretransfer' editing and involves the tRNA(Pro)-independent hydrolysis of activated Ala-AMP. The other activity is designated 'posttransfer' editing and involves deacylation of mischarged Ala-tRNA(Pro). The misacylated Cys-tRNA(Pro) is not edited by ProRS.</text>
</comment>